<feature type="transmembrane region" description="Helical" evidence="3">
    <location>
        <begin position="147"/>
        <end position="171"/>
    </location>
</feature>
<proteinExistence type="inferred from homology"/>
<feature type="transmembrane region" description="Helical" evidence="3">
    <location>
        <begin position="39"/>
        <end position="57"/>
    </location>
</feature>
<dbReference type="Proteomes" id="UP000679950">
    <property type="component" value="Unassembled WGS sequence"/>
</dbReference>
<dbReference type="Pfam" id="PF00892">
    <property type="entry name" value="EamA"/>
    <property type="match status" value="2"/>
</dbReference>
<organism evidence="5 6">
    <name type="scientific">Lederbergia ruris</name>
    <dbReference type="NCBI Taxonomy" id="217495"/>
    <lineage>
        <taxon>Bacteria</taxon>
        <taxon>Bacillati</taxon>
        <taxon>Bacillota</taxon>
        <taxon>Bacilli</taxon>
        <taxon>Bacillales</taxon>
        <taxon>Bacillaceae</taxon>
        <taxon>Lederbergia</taxon>
    </lineage>
</organism>
<evidence type="ECO:0000313" key="6">
    <source>
        <dbReference type="Proteomes" id="UP000679950"/>
    </source>
</evidence>
<comment type="subcellular location">
    <subcellularLocation>
        <location evidence="1">Endomembrane system</location>
        <topology evidence="1">Multi-pass membrane protein</topology>
    </subcellularLocation>
</comment>
<keyword evidence="3" id="KW-0812">Transmembrane</keyword>
<comment type="similarity">
    <text evidence="2">Belongs to the EamA transporter family.</text>
</comment>
<feature type="transmembrane region" description="Helical" evidence="3">
    <location>
        <begin position="92"/>
        <end position="114"/>
    </location>
</feature>
<evidence type="ECO:0000256" key="2">
    <source>
        <dbReference type="ARBA" id="ARBA00007362"/>
    </source>
</evidence>
<dbReference type="SUPFAM" id="SSF103481">
    <property type="entry name" value="Multidrug resistance efflux transporter EmrE"/>
    <property type="match status" value="2"/>
</dbReference>
<feature type="transmembrane region" description="Helical" evidence="3">
    <location>
        <begin position="241"/>
        <end position="261"/>
    </location>
</feature>
<keyword evidence="6" id="KW-1185">Reference proteome</keyword>
<feature type="transmembrane region" description="Helical" evidence="3">
    <location>
        <begin position="183"/>
        <end position="202"/>
    </location>
</feature>
<gene>
    <name evidence="5" type="ORF">J8TS2_25150</name>
</gene>
<sequence length="299" mass="32320">MKAWHYALLVFFGGCCYGILSTFVKLAYASGFTMAEVSGSQYLFGTIFIWGLTLFIKKNKISFKQFIKIVVSGIPMGLTGIFYYKSLQTVDASLAIIFLFQFVWIGTVLEWIFYKTKPNKNKLISIVILLVGSVLATGLLVGGSKSISWAGFGWGMLAACSFSAFILVSGAVGNQLHPIFKSALLSTGALCTVMILLPPVFILDSSVFLGLAPYGLLLGFFGVMLPPLLFSIGMPHVGPGLGTILSASELPVAVILSTVVLRENVTLLQWFGVICVLAGIFIGQASFILKKRQVPMINQ</sequence>
<keyword evidence="3" id="KW-1133">Transmembrane helix</keyword>
<protein>
    <submittedName>
        <fullName evidence="5">Multidrug transporter</fullName>
    </submittedName>
</protein>
<feature type="domain" description="EamA" evidence="4">
    <location>
        <begin position="7"/>
        <end position="136"/>
    </location>
</feature>
<feature type="transmembrane region" description="Helical" evidence="3">
    <location>
        <begin position="69"/>
        <end position="86"/>
    </location>
</feature>
<feature type="transmembrane region" description="Helical" evidence="3">
    <location>
        <begin position="208"/>
        <end position="229"/>
    </location>
</feature>
<dbReference type="RefSeq" id="WP_158321324.1">
    <property type="nucleotide sequence ID" value="NZ_BORB01000020.1"/>
</dbReference>
<evidence type="ECO:0000256" key="1">
    <source>
        <dbReference type="ARBA" id="ARBA00004127"/>
    </source>
</evidence>
<name>A0ABQ4KL67_9BACI</name>
<keyword evidence="3" id="KW-0472">Membrane</keyword>
<evidence type="ECO:0000259" key="4">
    <source>
        <dbReference type="Pfam" id="PF00892"/>
    </source>
</evidence>
<feature type="domain" description="EamA" evidence="4">
    <location>
        <begin position="151"/>
        <end position="282"/>
    </location>
</feature>
<evidence type="ECO:0000313" key="5">
    <source>
        <dbReference type="EMBL" id="GIN58196.1"/>
    </source>
</evidence>
<comment type="caution">
    <text evidence="5">The sequence shown here is derived from an EMBL/GenBank/DDBJ whole genome shotgun (WGS) entry which is preliminary data.</text>
</comment>
<dbReference type="EMBL" id="BORB01000020">
    <property type="protein sequence ID" value="GIN58196.1"/>
    <property type="molecule type" value="Genomic_DNA"/>
</dbReference>
<accession>A0ABQ4KL67</accession>
<dbReference type="InterPro" id="IPR000620">
    <property type="entry name" value="EamA_dom"/>
</dbReference>
<dbReference type="PROSITE" id="PS51257">
    <property type="entry name" value="PROKAR_LIPOPROTEIN"/>
    <property type="match status" value="1"/>
</dbReference>
<evidence type="ECO:0000256" key="3">
    <source>
        <dbReference type="SAM" id="Phobius"/>
    </source>
</evidence>
<reference evidence="5 6" key="1">
    <citation type="submission" date="2021-03" db="EMBL/GenBank/DDBJ databases">
        <title>Antimicrobial resistance genes in bacteria isolated from Japanese honey, and their potential for conferring macrolide and lincosamide resistance in the American foulbrood pathogen Paenibacillus larvae.</title>
        <authorList>
            <person name="Okamoto M."/>
            <person name="Kumagai M."/>
            <person name="Kanamori H."/>
            <person name="Takamatsu D."/>
        </authorList>
    </citation>
    <scope>NUCLEOTIDE SEQUENCE [LARGE SCALE GENOMIC DNA]</scope>
    <source>
        <strain evidence="5 6">J8TS2</strain>
    </source>
</reference>
<dbReference type="InterPro" id="IPR037185">
    <property type="entry name" value="EmrE-like"/>
</dbReference>
<feature type="transmembrane region" description="Helical" evidence="3">
    <location>
        <begin position="267"/>
        <end position="289"/>
    </location>
</feature>
<feature type="transmembrane region" description="Helical" evidence="3">
    <location>
        <begin position="123"/>
        <end position="141"/>
    </location>
</feature>